<dbReference type="Gene3D" id="2.40.50.150">
    <property type="match status" value="1"/>
</dbReference>
<reference evidence="8" key="1">
    <citation type="submission" date="2020-05" db="UniProtKB">
        <authorList>
            <consortium name="EnsemblMetazoa"/>
        </authorList>
    </citation>
    <scope>IDENTIFICATION</scope>
    <source>
        <strain evidence="8">BB02</strain>
    </source>
</reference>
<dbReference type="STRING" id="6526.A0A2C9KZ68"/>
<comment type="similarity">
    <text evidence="1">Belongs to the RNA polymerase beta chain family.</text>
</comment>
<keyword evidence="4" id="KW-0808">Transferase</keyword>
<evidence type="ECO:0000256" key="4">
    <source>
        <dbReference type="ARBA" id="ARBA00022679"/>
    </source>
</evidence>
<dbReference type="Pfam" id="PF00562">
    <property type="entry name" value="RNA_pol_Rpb2_6"/>
    <property type="match status" value="1"/>
</dbReference>
<dbReference type="SUPFAM" id="SSF64484">
    <property type="entry name" value="beta and beta-prime subunits of DNA dependent RNA-polymerase"/>
    <property type="match status" value="1"/>
</dbReference>
<keyword evidence="5" id="KW-0548">Nucleotidyltransferase</keyword>
<evidence type="ECO:0000256" key="6">
    <source>
        <dbReference type="ARBA" id="ARBA00023163"/>
    </source>
</evidence>
<dbReference type="GO" id="GO:0003677">
    <property type="term" value="F:DNA binding"/>
    <property type="evidence" value="ECO:0007669"/>
    <property type="project" value="InterPro"/>
</dbReference>
<protein>
    <recommendedName>
        <fullName evidence="2">DNA-directed RNA polymerase</fullName>
        <ecNumber evidence="2">2.7.7.6</ecNumber>
    </recommendedName>
</protein>
<evidence type="ECO:0000256" key="2">
    <source>
        <dbReference type="ARBA" id="ARBA00012418"/>
    </source>
</evidence>
<dbReference type="Gene3D" id="2.40.270.10">
    <property type="entry name" value="DNA-directed RNA polymerase, subunit 2, domain 6"/>
    <property type="match status" value="1"/>
</dbReference>
<dbReference type="Proteomes" id="UP000076420">
    <property type="component" value="Unassembled WGS sequence"/>
</dbReference>
<dbReference type="InterPro" id="IPR015712">
    <property type="entry name" value="DNA-dir_RNA_pol_su2"/>
</dbReference>
<sequence length="333" mass="36208">DYIDISAKQVVSVAASLIPFLENDDANRALMGSNMQRQAVPLMIPQAPLVGTGVEHVVARDSGAVIVANSDGIVRWVDSRRVIVSREDGLVDVYKLNKFRRSNYNTNINHSPIVNNGDILKKGDVIADSSATNNGELSLGKNVLVAFMSWCGYNFEDSIIISEKLVMDDVFTSIHVDEFECVARDTRLGPEEITRGLPSVSESKLVNLDESGVINIGVHVKPGDILVGKITPKNELPMTPEEKLLRIIFGERASDVRDSSLYVPSGVYGTVVDVKILMDGEPPQGVLKIVKVFLASKQKLQAGDKMAGRHGNKGVVSKVDPVEDMPFLEDGTP</sequence>
<dbReference type="InterPro" id="IPR014724">
    <property type="entry name" value="RNA_pol_RPB2_OB-fold"/>
</dbReference>
<dbReference type="AlphaFoldDB" id="A0A2C9KZ68"/>
<proteinExistence type="inferred from homology"/>
<organism evidence="8 9">
    <name type="scientific">Biomphalaria glabrata</name>
    <name type="common">Bloodfluke planorb</name>
    <name type="synonym">Freshwater snail</name>
    <dbReference type="NCBI Taxonomy" id="6526"/>
    <lineage>
        <taxon>Eukaryota</taxon>
        <taxon>Metazoa</taxon>
        <taxon>Spiralia</taxon>
        <taxon>Lophotrochozoa</taxon>
        <taxon>Mollusca</taxon>
        <taxon>Gastropoda</taxon>
        <taxon>Heterobranchia</taxon>
        <taxon>Euthyneura</taxon>
        <taxon>Panpulmonata</taxon>
        <taxon>Hygrophila</taxon>
        <taxon>Lymnaeoidea</taxon>
        <taxon>Planorbidae</taxon>
        <taxon>Biomphalaria</taxon>
    </lineage>
</organism>
<dbReference type="GO" id="GO:0006351">
    <property type="term" value="P:DNA-templated transcription"/>
    <property type="evidence" value="ECO:0007669"/>
    <property type="project" value="InterPro"/>
</dbReference>
<dbReference type="PROSITE" id="PS01166">
    <property type="entry name" value="RNA_POL_BETA"/>
    <property type="match status" value="1"/>
</dbReference>
<dbReference type="PANTHER" id="PTHR20856">
    <property type="entry name" value="DNA-DIRECTED RNA POLYMERASE I SUBUNIT 2"/>
    <property type="match status" value="1"/>
</dbReference>
<dbReference type="InterPro" id="IPR007121">
    <property type="entry name" value="RNA_pol_bsu_CS"/>
</dbReference>
<keyword evidence="3" id="KW-0240">DNA-directed RNA polymerase</keyword>
<evidence type="ECO:0000256" key="3">
    <source>
        <dbReference type="ARBA" id="ARBA00022478"/>
    </source>
</evidence>
<accession>A0A2C9KZ68</accession>
<dbReference type="GO" id="GO:0032549">
    <property type="term" value="F:ribonucleoside binding"/>
    <property type="evidence" value="ECO:0007669"/>
    <property type="project" value="InterPro"/>
</dbReference>
<dbReference type="InterPro" id="IPR007120">
    <property type="entry name" value="DNA-dir_RNAP_su2_dom"/>
</dbReference>
<keyword evidence="6" id="KW-0804">Transcription</keyword>
<dbReference type="EnsemblMetazoa" id="BGLB025154-RA">
    <property type="protein sequence ID" value="BGLB025154-PA"/>
    <property type="gene ID" value="BGLB025154"/>
</dbReference>
<dbReference type="InterPro" id="IPR037033">
    <property type="entry name" value="DNA-dir_RNAP_su2_hyb_sf"/>
</dbReference>
<evidence type="ECO:0000256" key="1">
    <source>
        <dbReference type="ARBA" id="ARBA00006835"/>
    </source>
</evidence>
<dbReference type="Gene3D" id="3.90.1100.10">
    <property type="match status" value="1"/>
</dbReference>
<evidence type="ECO:0000256" key="5">
    <source>
        <dbReference type="ARBA" id="ARBA00022695"/>
    </source>
</evidence>
<dbReference type="GO" id="GO:0000428">
    <property type="term" value="C:DNA-directed RNA polymerase complex"/>
    <property type="evidence" value="ECO:0007669"/>
    <property type="project" value="UniProtKB-KW"/>
</dbReference>
<feature type="domain" description="DNA-directed RNA polymerase subunit 2 hybrid-binding" evidence="7">
    <location>
        <begin position="67"/>
        <end position="333"/>
    </location>
</feature>
<evidence type="ECO:0000313" key="8">
    <source>
        <dbReference type="EnsemblMetazoa" id="BGLB025154-PA"/>
    </source>
</evidence>
<dbReference type="VEuPathDB" id="VectorBase:BGLB025154"/>
<evidence type="ECO:0000313" key="9">
    <source>
        <dbReference type="Proteomes" id="UP000076420"/>
    </source>
</evidence>
<dbReference type="GO" id="GO:0003899">
    <property type="term" value="F:DNA-directed RNA polymerase activity"/>
    <property type="evidence" value="ECO:0007669"/>
    <property type="project" value="UniProtKB-EC"/>
</dbReference>
<dbReference type="Gene3D" id="2.40.50.100">
    <property type="match status" value="1"/>
</dbReference>
<gene>
    <name evidence="8" type="primary">106061078</name>
</gene>
<evidence type="ECO:0000259" key="7">
    <source>
        <dbReference type="Pfam" id="PF00562"/>
    </source>
</evidence>
<name>A0A2C9KZ68_BIOGL</name>
<dbReference type="EC" id="2.7.7.6" evidence="2"/>